<dbReference type="GO" id="GO:0008270">
    <property type="term" value="F:zinc ion binding"/>
    <property type="evidence" value="ECO:0007669"/>
    <property type="project" value="InterPro"/>
</dbReference>
<evidence type="ECO:0000256" key="7">
    <source>
        <dbReference type="SAM" id="SignalP"/>
    </source>
</evidence>
<dbReference type="PATRIC" id="fig|1550024.3.peg.3324"/>
<gene>
    <name evidence="8" type="ORF">TQ39_14560</name>
</gene>
<reference evidence="8" key="1">
    <citation type="submission" date="2015-02" db="EMBL/GenBank/DDBJ databases">
        <title>A novel member of the family Ruminococcaceae isolated from human feces.</title>
        <authorList>
            <person name="Shkoporov A.N."/>
            <person name="Chaplin A.V."/>
            <person name="Motuzova O.V."/>
            <person name="Kafarskaia L.I."/>
            <person name="Khokhlova E.V."/>
            <person name="Efimov B.A."/>
        </authorList>
    </citation>
    <scope>NUCLEOTIDE SEQUENCE [LARGE SCALE GENOMIC DNA]</scope>
    <source>
        <strain evidence="8">585-1</strain>
    </source>
</reference>
<feature type="signal peptide" evidence="7">
    <location>
        <begin position="1"/>
        <end position="22"/>
    </location>
</feature>
<evidence type="ECO:0000256" key="2">
    <source>
        <dbReference type="ARBA" id="ARBA00022448"/>
    </source>
</evidence>
<dbReference type="Gene3D" id="2.40.128.20">
    <property type="match status" value="1"/>
</dbReference>
<dbReference type="AlphaFoldDB" id="A0A0D8IWE8"/>
<evidence type="ECO:0000256" key="1">
    <source>
        <dbReference type="ARBA" id="ARBA00011028"/>
    </source>
</evidence>
<dbReference type="GO" id="GO:0007155">
    <property type="term" value="P:cell adhesion"/>
    <property type="evidence" value="ECO:0007669"/>
    <property type="project" value="InterPro"/>
</dbReference>
<dbReference type="InterPro" id="IPR006127">
    <property type="entry name" value="ZnuA-like"/>
</dbReference>
<dbReference type="InterPro" id="IPR050492">
    <property type="entry name" value="Bact_metal-bind_prot9"/>
</dbReference>
<evidence type="ECO:0000256" key="5">
    <source>
        <dbReference type="ARBA" id="ARBA00023065"/>
    </source>
</evidence>
<evidence type="ECO:0000313" key="8">
    <source>
        <dbReference type="EMBL" id="KJF39012.1"/>
    </source>
</evidence>
<dbReference type="InterPro" id="IPR006128">
    <property type="entry name" value="Lipoprotein_PsaA-like"/>
</dbReference>
<proteinExistence type="inferred from homology"/>
<keyword evidence="4" id="KW-0862">Zinc</keyword>
<dbReference type="InterPro" id="IPR006129">
    <property type="entry name" value="AdhesinB"/>
</dbReference>
<keyword evidence="3 7" id="KW-0732">Signal</keyword>
<dbReference type="PANTHER" id="PTHR42953:SF3">
    <property type="entry name" value="HIGH-AFFINITY ZINC UPTAKE SYSTEM PROTEIN ZNUA"/>
    <property type="match status" value="1"/>
</dbReference>
<evidence type="ECO:0000256" key="3">
    <source>
        <dbReference type="ARBA" id="ARBA00022729"/>
    </source>
</evidence>
<feature type="chain" id="PRO_5039471002" evidence="7">
    <location>
        <begin position="23"/>
        <end position="505"/>
    </location>
</feature>
<dbReference type="PRINTS" id="PR00690">
    <property type="entry name" value="ADHESNFAMILY"/>
</dbReference>
<name>A0A0D8IWE8_9FIRM</name>
<dbReference type="EMBL" id="JXXK01000025">
    <property type="protein sequence ID" value="KJF39012.1"/>
    <property type="molecule type" value="Genomic_DNA"/>
</dbReference>
<accession>A0A0D8IWE8</accession>
<dbReference type="PROSITE" id="PS51257">
    <property type="entry name" value="PROKAR_LIPOPROTEIN"/>
    <property type="match status" value="1"/>
</dbReference>
<dbReference type="InterPro" id="IPR012674">
    <property type="entry name" value="Calycin"/>
</dbReference>
<dbReference type="PANTHER" id="PTHR42953">
    <property type="entry name" value="HIGH-AFFINITY ZINC UPTAKE SYSTEM PROTEIN ZNUA-RELATED"/>
    <property type="match status" value="1"/>
</dbReference>
<evidence type="ECO:0000256" key="4">
    <source>
        <dbReference type="ARBA" id="ARBA00022906"/>
    </source>
</evidence>
<dbReference type="GeneID" id="42857790"/>
<keyword evidence="9" id="KW-1185">Reference proteome</keyword>
<comment type="similarity">
    <text evidence="1 6">Belongs to the bacterial solute-binding protein 9 family.</text>
</comment>
<keyword evidence="2 6" id="KW-0813">Transport</keyword>
<dbReference type="PRINTS" id="PR00691">
    <property type="entry name" value="ADHESINB"/>
</dbReference>
<keyword evidence="4" id="KW-0864">Zinc transport</keyword>
<evidence type="ECO:0000313" key="9">
    <source>
        <dbReference type="Proteomes" id="UP000032483"/>
    </source>
</evidence>
<dbReference type="Pfam" id="PF01297">
    <property type="entry name" value="ZnuA"/>
    <property type="match status" value="2"/>
</dbReference>
<dbReference type="Gene3D" id="3.40.50.1980">
    <property type="entry name" value="Nitrogenase molybdenum iron protein domain"/>
    <property type="match status" value="2"/>
</dbReference>
<dbReference type="SUPFAM" id="SSF53807">
    <property type="entry name" value="Helical backbone' metal receptor"/>
    <property type="match status" value="2"/>
</dbReference>
<dbReference type="RefSeq" id="WP_050006043.1">
    <property type="nucleotide sequence ID" value="NZ_CAUBPW010000052.1"/>
</dbReference>
<protein>
    <submittedName>
        <fullName evidence="8">Uncharacterized protein</fullName>
    </submittedName>
</protein>
<evidence type="ECO:0000256" key="6">
    <source>
        <dbReference type="RuleBase" id="RU003512"/>
    </source>
</evidence>
<organism evidence="8 9">
    <name type="scientific">Ruthenibacterium lactatiformans</name>
    <dbReference type="NCBI Taxonomy" id="1550024"/>
    <lineage>
        <taxon>Bacteria</taxon>
        <taxon>Bacillati</taxon>
        <taxon>Bacillota</taxon>
        <taxon>Clostridia</taxon>
        <taxon>Eubacteriales</taxon>
        <taxon>Oscillospiraceae</taxon>
        <taxon>Ruthenibacterium</taxon>
    </lineage>
</organism>
<dbReference type="GO" id="GO:0006829">
    <property type="term" value="P:zinc ion transport"/>
    <property type="evidence" value="ECO:0007669"/>
    <property type="project" value="UniProtKB-KW"/>
</dbReference>
<dbReference type="SUPFAM" id="SSF50814">
    <property type="entry name" value="Lipocalins"/>
    <property type="match status" value="1"/>
</dbReference>
<sequence>MKKYISILLAAVLVLACLSACGTSDKPADADNSEKLSVVTTIFPQYDFTRQIVGDKADVTMLLKPGAESHSYEPTPQDIKTIQNCDLFIYTGGENDVWVDDILNSMGDQRPDTLRLIDCVPTVNEEIVEGMEHEHDHDHGEIVESEIKDRPLSDFAGDFQSVLPYFEDGTLDEYITEEAEENEKSFDEMKQEFLEKRKSDYNTLSIEGNSVSFHTPSGTVSAEYEYQGFQTVKDDDGDITSVWYTFQAKTPDSGAPVYLAFNDHGTGADSHEEEHEEHEEEIAHFHLRYGNESVEALMDVENWAPTFYAADATADEIKEALAGHSHEHEEETDEHVWTSPKNAIEIVDKITSLICGKDPKNDDSYEKNSADYKEQLEQLDASFRKVVDSAKRKTILFGDRFPFRYFADEYGLSYYAAFTGCSTETEASAATVAFLTDKVKEEQIPVVFTIELSNEKIADSICEATGAKKMTLYSCHNMTKEQMENGATYLSMMMENVDSLRAALN</sequence>
<dbReference type="Proteomes" id="UP000032483">
    <property type="component" value="Unassembled WGS sequence"/>
</dbReference>
<comment type="caution">
    <text evidence="8">The sequence shown here is derived from an EMBL/GenBank/DDBJ whole genome shotgun (WGS) entry which is preliminary data.</text>
</comment>
<keyword evidence="5" id="KW-0406">Ion transport</keyword>